<keyword evidence="1" id="KW-0472">Membrane</keyword>
<accession>A0ABU0SU26</accession>
<evidence type="ECO:0000313" key="3">
    <source>
        <dbReference type="Proteomes" id="UP001230328"/>
    </source>
</evidence>
<feature type="transmembrane region" description="Helical" evidence="1">
    <location>
        <begin position="169"/>
        <end position="192"/>
    </location>
</feature>
<reference evidence="2 3" key="1">
    <citation type="submission" date="2023-07" db="EMBL/GenBank/DDBJ databases">
        <title>Comparative genomics of wheat-associated soil bacteria to identify genetic determinants of phenazine resistance.</title>
        <authorList>
            <person name="Mouncey N."/>
        </authorList>
    </citation>
    <scope>NUCLEOTIDE SEQUENCE [LARGE SCALE GENOMIC DNA]</scope>
    <source>
        <strain evidence="2 3">V2I4</strain>
    </source>
</reference>
<dbReference type="Proteomes" id="UP001230328">
    <property type="component" value="Unassembled WGS sequence"/>
</dbReference>
<keyword evidence="1" id="KW-0812">Transmembrane</keyword>
<dbReference type="RefSeq" id="WP_307522404.1">
    <property type="nucleotide sequence ID" value="NZ_JAUSZI010000002.1"/>
</dbReference>
<gene>
    <name evidence="2" type="ORF">QF035_004647</name>
</gene>
<evidence type="ECO:0000313" key="2">
    <source>
        <dbReference type="EMBL" id="MDQ1027065.1"/>
    </source>
</evidence>
<evidence type="ECO:0000256" key="1">
    <source>
        <dbReference type="SAM" id="Phobius"/>
    </source>
</evidence>
<proteinExistence type="predicted"/>
<keyword evidence="1" id="KW-1133">Transmembrane helix</keyword>
<keyword evidence="3" id="KW-1185">Reference proteome</keyword>
<comment type="caution">
    <text evidence="2">The sequence shown here is derived from an EMBL/GenBank/DDBJ whole genome shotgun (WGS) entry which is preliminary data.</text>
</comment>
<dbReference type="EMBL" id="JAUSZI010000002">
    <property type="protein sequence ID" value="MDQ1027065.1"/>
    <property type="molecule type" value="Genomic_DNA"/>
</dbReference>
<organism evidence="2 3">
    <name type="scientific">Streptomyces umbrinus</name>
    <dbReference type="NCBI Taxonomy" id="67370"/>
    <lineage>
        <taxon>Bacteria</taxon>
        <taxon>Bacillati</taxon>
        <taxon>Actinomycetota</taxon>
        <taxon>Actinomycetes</taxon>
        <taxon>Kitasatosporales</taxon>
        <taxon>Streptomycetaceae</taxon>
        <taxon>Streptomyces</taxon>
        <taxon>Streptomyces phaeochromogenes group</taxon>
    </lineage>
</organism>
<protein>
    <recommendedName>
        <fullName evidence="4">Integral membrane protein</fullName>
    </recommendedName>
</protein>
<name>A0ABU0SU26_9ACTN</name>
<evidence type="ECO:0008006" key="4">
    <source>
        <dbReference type="Google" id="ProtNLM"/>
    </source>
</evidence>
<sequence>MVDIIALACTLILGAIGIYYAREAILPLKRQISYRILSRVPLINQGSISSGRIVVTHNCVVLQNPHVLVVSLTNTGRHEVASDYFDQGKPLTFELSTPVIDLTSMTGRTLKIIRPQGTVIPFGPELMKRRQVVTFTALPEGEPHLAVHDYIIDTKVIDGSTRTVQRRRVLMGLIGAAFLIAATAVTIGVFFLR</sequence>